<keyword evidence="1" id="KW-0808">Transferase</keyword>
<comment type="caution">
    <text evidence="1">The sequence shown here is derived from an EMBL/GenBank/DDBJ whole genome shotgun (WGS) entry which is preliminary data.</text>
</comment>
<reference evidence="1 2" key="1">
    <citation type="submission" date="2014-01" db="EMBL/GenBank/DDBJ databases">
        <title>Sulfitobacter donghicola JCM 14565 Genome Sequencing.</title>
        <authorList>
            <person name="Lai Q."/>
            <person name="Hong Z."/>
        </authorList>
    </citation>
    <scope>NUCLEOTIDE SEQUENCE [LARGE SCALE GENOMIC DNA]</scope>
    <source>
        <strain evidence="1 2">JCM 14565</strain>
    </source>
</reference>
<dbReference type="SUPFAM" id="SSF53335">
    <property type="entry name" value="S-adenosyl-L-methionine-dependent methyltransferases"/>
    <property type="match status" value="1"/>
</dbReference>
<dbReference type="InterPro" id="IPR010342">
    <property type="entry name" value="DUF938"/>
</dbReference>
<proteinExistence type="predicted"/>
<evidence type="ECO:0000313" key="2">
    <source>
        <dbReference type="Proteomes" id="UP000027734"/>
    </source>
</evidence>
<keyword evidence="2" id="KW-1185">Reference proteome</keyword>
<sequence length="217" mass="23106">MSKLPASASVAADTGDGKLVAPSALRNVTAIVDLLQKVAPETGRALEIASGTGQHALAFATAFPTLDWHPTEAAPDRLTSINIYVEEANLSNLHPATALDASINGWGQDQPPADLIYLGNLLHLISAKDAQTVLCEAAQALAPQGRFVIYGPFKRNGLLTSEGDVRFDADLRGSDPDIGYKDDQWVKQVLTQNGLQVSLVQEMPANNLAIISKREPT</sequence>
<evidence type="ECO:0000313" key="1">
    <source>
        <dbReference type="EMBL" id="KEJ88982.1"/>
    </source>
</evidence>
<name>A0A073IUB7_9RHOB</name>
<dbReference type="Gene3D" id="3.40.50.150">
    <property type="entry name" value="Vaccinia Virus protein VP39"/>
    <property type="match status" value="1"/>
</dbReference>
<dbReference type="STRING" id="1300350.Z948_1180"/>
<dbReference type="AlphaFoldDB" id="A0A073IUB7"/>
<dbReference type="GO" id="GO:0008168">
    <property type="term" value="F:methyltransferase activity"/>
    <property type="evidence" value="ECO:0007669"/>
    <property type="project" value="UniProtKB-KW"/>
</dbReference>
<dbReference type="PANTHER" id="PTHR20974:SF0">
    <property type="entry name" value="UPF0585 PROTEIN CG18661"/>
    <property type="match status" value="1"/>
</dbReference>
<keyword evidence="1" id="KW-0489">Methyltransferase</keyword>
<dbReference type="eggNOG" id="COG0500">
    <property type="taxonomic scope" value="Bacteria"/>
</dbReference>
<dbReference type="PANTHER" id="PTHR20974">
    <property type="entry name" value="UPF0585 PROTEIN CG18661"/>
    <property type="match status" value="1"/>
</dbReference>
<accession>A0A073IUB7</accession>
<dbReference type="OrthoDB" id="5525831at2"/>
<dbReference type="EMBL" id="JAMC01000004">
    <property type="protein sequence ID" value="KEJ88982.1"/>
    <property type="molecule type" value="Genomic_DNA"/>
</dbReference>
<dbReference type="RefSeq" id="WP_025058613.1">
    <property type="nucleotide sequence ID" value="NZ_JAMC01000004.1"/>
</dbReference>
<dbReference type="Pfam" id="PF06080">
    <property type="entry name" value="DUF938"/>
    <property type="match status" value="1"/>
</dbReference>
<organism evidence="1 2">
    <name type="scientific">Sulfitobacter donghicola DSW-25 = KCTC 12864 = JCM 14565</name>
    <dbReference type="NCBI Taxonomy" id="1300350"/>
    <lineage>
        <taxon>Bacteria</taxon>
        <taxon>Pseudomonadati</taxon>
        <taxon>Pseudomonadota</taxon>
        <taxon>Alphaproteobacteria</taxon>
        <taxon>Rhodobacterales</taxon>
        <taxon>Roseobacteraceae</taxon>
        <taxon>Sulfitobacter</taxon>
    </lineage>
</organism>
<dbReference type="Proteomes" id="UP000027734">
    <property type="component" value="Unassembled WGS sequence"/>
</dbReference>
<dbReference type="GO" id="GO:0032259">
    <property type="term" value="P:methylation"/>
    <property type="evidence" value="ECO:0007669"/>
    <property type="project" value="UniProtKB-KW"/>
</dbReference>
<protein>
    <submittedName>
        <fullName evidence="1">Methyltransferase</fullName>
    </submittedName>
</protein>
<gene>
    <name evidence="1" type="ORF">DSW25_12120</name>
</gene>
<dbReference type="InterPro" id="IPR029063">
    <property type="entry name" value="SAM-dependent_MTases_sf"/>
</dbReference>